<dbReference type="SUPFAM" id="SSF53474">
    <property type="entry name" value="alpha/beta-Hydrolases"/>
    <property type="match status" value="2"/>
</dbReference>
<feature type="domain" description="Dienelactone hydrolase" evidence="1">
    <location>
        <begin position="544"/>
        <end position="655"/>
    </location>
</feature>
<dbReference type="Proteomes" id="UP000198670">
    <property type="component" value="Unassembled WGS sequence"/>
</dbReference>
<dbReference type="STRING" id="1477437.SAMN05444682_10571"/>
<proteinExistence type="predicted"/>
<dbReference type="Gene3D" id="3.40.50.1820">
    <property type="entry name" value="alpha/beta hydrolase"/>
    <property type="match status" value="2"/>
</dbReference>
<dbReference type="EMBL" id="FOQO01000005">
    <property type="protein sequence ID" value="SFI66741.1"/>
    <property type="molecule type" value="Genomic_DNA"/>
</dbReference>
<dbReference type="InterPro" id="IPR029058">
    <property type="entry name" value="AB_hydrolase_fold"/>
</dbReference>
<accession>A0A1I3K2J8</accession>
<dbReference type="InterPro" id="IPR050261">
    <property type="entry name" value="FrsA_esterase"/>
</dbReference>
<gene>
    <name evidence="2" type="ORF">SAMN05444682_10571</name>
</gene>
<dbReference type="OrthoDB" id="9777457at2"/>
<dbReference type="AlphaFoldDB" id="A0A1I3K2J8"/>
<evidence type="ECO:0000313" key="2">
    <source>
        <dbReference type="EMBL" id="SFI66741.1"/>
    </source>
</evidence>
<reference evidence="2 3" key="1">
    <citation type="submission" date="2016-10" db="EMBL/GenBank/DDBJ databases">
        <authorList>
            <person name="de Groot N.N."/>
        </authorList>
    </citation>
    <scope>NUCLEOTIDE SEQUENCE [LARGE SCALE GENOMIC DNA]</scope>
    <source>
        <strain evidence="2 3">RK1</strain>
    </source>
</reference>
<evidence type="ECO:0000259" key="1">
    <source>
        <dbReference type="Pfam" id="PF01738"/>
    </source>
</evidence>
<dbReference type="RefSeq" id="WP_090626729.1">
    <property type="nucleotide sequence ID" value="NZ_FOQO01000005.1"/>
</dbReference>
<name>A0A1I3K2J8_9SPHI</name>
<dbReference type="PANTHER" id="PTHR22946">
    <property type="entry name" value="DIENELACTONE HYDROLASE DOMAIN-CONTAINING PROTEIN-RELATED"/>
    <property type="match status" value="1"/>
</dbReference>
<evidence type="ECO:0000313" key="3">
    <source>
        <dbReference type="Proteomes" id="UP000198670"/>
    </source>
</evidence>
<dbReference type="GO" id="GO:0016787">
    <property type="term" value="F:hydrolase activity"/>
    <property type="evidence" value="ECO:0007669"/>
    <property type="project" value="UniProtKB-KW"/>
</dbReference>
<protein>
    <submittedName>
        <fullName evidence="2">Dienelactone hydrolase family protein</fullName>
    </submittedName>
</protein>
<dbReference type="InterPro" id="IPR002925">
    <property type="entry name" value="Dienelactn_hydro"/>
</dbReference>
<keyword evidence="2" id="KW-0378">Hydrolase</keyword>
<dbReference type="Pfam" id="PF01738">
    <property type="entry name" value="DLH"/>
    <property type="match status" value="2"/>
</dbReference>
<feature type="domain" description="Dienelactone hydrolase" evidence="1">
    <location>
        <begin position="172"/>
        <end position="295"/>
    </location>
</feature>
<organism evidence="2 3">
    <name type="scientific">Parapedobacter indicus</name>
    <dbReference type="NCBI Taxonomy" id="1477437"/>
    <lineage>
        <taxon>Bacteria</taxon>
        <taxon>Pseudomonadati</taxon>
        <taxon>Bacteroidota</taxon>
        <taxon>Sphingobacteriia</taxon>
        <taxon>Sphingobacteriales</taxon>
        <taxon>Sphingobacteriaceae</taxon>
        <taxon>Parapedobacter</taxon>
    </lineage>
</organism>
<keyword evidence="3" id="KW-1185">Reference proteome</keyword>
<sequence length="789" mass="87881">MWKTKSLILIVVVWVSLASIGFPQEPSESKAAPTLAGSTPLTENRDLSDLMIEGIGHYLDGALAEAADRRASLWKRDFSNQHAYEESVFANRSRLGRIIGLADSVAGNVEMAYLSTTSTPANAADNPLFTAYAVQWGVFAEIHGEGLLLQPKGPIRARVVVLPDADETPEQLIGTAPGLAPVHQYARRLAENGCQVIVPVVIDRSDEASGSRRLNRFTNQPHREWIYRQAYTFGRHIIGFEVQKVLAAVNWFEQENQKADIPIGVAGWGEGGLLAFYSAAVDTRIDAALVSGYFGKRDSLWQEPIYRNLFRLLPEFGDAEIASLIAPRKLVIDYSQSPQVLGPPPPRPGPPRLGASAAPGVLSTASYANVHDEVNRARRLAGAYGSFLALSADDGKPFSRLGESGVHLFVQQLIPGMQALQSPGEPPSEMRADFDPRQRQLRQLAEMEQFTQGLIRSSRHDRDQFFWERLSSSSPEQWGKDIQPYKHYLWNEIIGKLPDSGMPMHPKTRKILDEPKWVGYEVTLDVAPGIFVWGYYLLPKGLRPGEKRPVVVVQHGGGGLPSDVLNDEGPYNGIAKVLANSGYIVFAPHFPWRGGKAYRDLQRKANPLGLSVFSIILSQHERILDWLAIQPSTDTSRIGLYGLSWGGKVAVRVPALLDGYRLSICSGDFNEWIWKNATTDWANSYMLNPEYEMFDFNLGRTFNYGEMVALIAPRAFMVERGHDDGVGIDEMVAFEYAKVNRLYDWLRRPEMTSIAYFNGGHEINGIASCEFIAKHFKRPIYIDKTNENP</sequence>